<dbReference type="EC" id="6.5.1.8" evidence="1"/>
<evidence type="ECO:0000256" key="1">
    <source>
        <dbReference type="ARBA" id="ARBA00012726"/>
    </source>
</evidence>
<evidence type="ECO:0000256" key="8">
    <source>
        <dbReference type="PIRSR" id="PIRSR601233-1"/>
    </source>
</evidence>
<dbReference type="InterPro" id="IPR036025">
    <property type="entry name" value="RtcB-like_sf"/>
</dbReference>
<evidence type="ECO:0000256" key="2">
    <source>
        <dbReference type="ARBA" id="ARBA00022598"/>
    </source>
</evidence>
<dbReference type="GO" id="GO:0005525">
    <property type="term" value="F:GTP binding"/>
    <property type="evidence" value="ECO:0007669"/>
    <property type="project" value="UniProtKB-KW"/>
</dbReference>
<sequence>MPSTRLTLIKNSQQNFRTAVLFNPRESDDKIAAILTLAKNKLRIRATRIFVEGGNEISSSDELANVLQNDRKLFISGGEDYIGLLKEHPSAEEAAFTPAPATITNIAYESHVEPDAFAQLKQTAILKGMRYVFGMPDLHPGNTYPIGATFVTEDMIYPALIGDDIGCGMVLYSTRLSVSSFKPQRAAERLRGIEGPWDGPIKEVMERAGVESTEFDATALGTIGGGNHFAELQQFTEILDPDEFARANLSADRVYLLVHSGSRRLGGSILAAHTAKHGHAGLEPSSPEGQSYLRKHDNACKWARLNREVIARRVMERLNAGDDVVEGGKGKKVEKVLDLWHNNMERKEWGSEGETKKQVWVHRKGAAPSDRGLVMIPGSRGACSYLVMPVGDQKENDFYLVCGLRFSRLPDDHARARKWSLMPNAVIFHEGYSLAHGAGRKWTRTFALSRQHRCTSQQMRTTSLGSVVICEDEELLYEEQPDAYKEITDIITDLTANRRIAKVVAILSPLLTYKLRKK</sequence>
<comment type="caution">
    <text evidence="11">The sequence shown here is derived from an EMBL/GenBank/DDBJ whole genome shotgun (WGS) entry which is preliminary data.</text>
</comment>
<keyword evidence="6 10" id="KW-0464">Manganese</keyword>
<name>A0A433Q666_9FUNG</name>
<feature type="binding site" evidence="10">
    <location>
        <position position="228"/>
    </location>
    <ligand>
        <name>Mn(2+)</name>
        <dbReference type="ChEBI" id="CHEBI:29035"/>
        <label>1</label>
    </ligand>
</feature>
<accession>A0A433Q666</accession>
<organism evidence="11 12">
    <name type="scientific">Jimgerdemannia flammicorona</name>
    <dbReference type="NCBI Taxonomy" id="994334"/>
    <lineage>
        <taxon>Eukaryota</taxon>
        <taxon>Fungi</taxon>
        <taxon>Fungi incertae sedis</taxon>
        <taxon>Mucoromycota</taxon>
        <taxon>Mucoromycotina</taxon>
        <taxon>Endogonomycetes</taxon>
        <taxon>Endogonales</taxon>
        <taxon>Endogonaceae</taxon>
        <taxon>Jimgerdemannia</taxon>
    </lineage>
</organism>
<keyword evidence="12" id="KW-1185">Reference proteome</keyword>
<protein>
    <recommendedName>
        <fullName evidence="1">3'-phosphate/5'-hydroxy nucleic acid ligase</fullName>
        <ecNumber evidence="1">6.5.1.8</ecNumber>
    </recommendedName>
</protein>
<dbReference type="InterPro" id="IPR001233">
    <property type="entry name" value="RtcB"/>
</dbReference>
<dbReference type="Pfam" id="PF01139">
    <property type="entry name" value="RtcB"/>
    <property type="match status" value="3"/>
</dbReference>
<feature type="binding site" evidence="9">
    <location>
        <begin position="227"/>
        <end position="231"/>
    </location>
    <ligand>
        <name>GMP</name>
        <dbReference type="ChEBI" id="CHEBI:58115"/>
    </ligand>
</feature>
<dbReference type="GO" id="GO:0006396">
    <property type="term" value="P:RNA processing"/>
    <property type="evidence" value="ECO:0007669"/>
    <property type="project" value="InterPro"/>
</dbReference>
<keyword evidence="2" id="KW-0436">Ligase</keyword>
<dbReference type="SUPFAM" id="SSF103365">
    <property type="entry name" value="Hypothetical protein PH1602"/>
    <property type="match status" value="2"/>
</dbReference>
<feature type="binding site" evidence="9">
    <location>
        <begin position="341"/>
        <end position="342"/>
    </location>
    <ligand>
        <name>GMP</name>
        <dbReference type="ChEBI" id="CHEBI:58115"/>
    </ligand>
</feature>
<dbReference type="GO" id="GO:0170057">
    <property type="term" value="F:RNA ligase (GTP) activity"/>
    <property type="evidence" value="ECO:0007669"/>
    <property type="project" value="UniProtKB-EC"/>
</dbReference>
<keyword evidence="5 9" id="KW-0342">GTP-binding</keyword>
<dbReference type="AlphaFoldDB" id="A0A433Q666"/>
<dbReference type="PANTHER" id="PTHR11118:SF1">
    <property type="entry name" value="RNA-SPLICING LIGASE RTCB HOMOLOG"/>
    <property type="match status" value="1"/>
</dbReference>
<reference evidence="11 12" key="1">
    <citation type="journal article" date="2018" name="New Phytol.">
        <title>Phylogenomics of Endogonaceae and evolution of mycorrhizas within Mucoromycota.</title>
        <authorList>
            <person name="Chang Y."/>
            <person name="Desiro A."/>
            <person name="Na H."/>
            <person name="Sandor L."/>
            <person name="Lipzen A."/>
            <person name="Clum A."/>
            <person name="Barry K."/>
            <person name="Grigoriev I.V."/>
            <person name="Martin F.M."/>
            <person name="Stajich J.E."/>
            <person name="Smith M.E."/>
            <person name="Bonito G."/>
            <person name="Spatafora J.W."/>
        </authorList>
    </citation>
    <scope>NUCLEOTIDE SEQUENCE [LARGE SCALE GENOMIC DNA]</scope>
    <source>
        <strain evidence="11 12">AD002</strain>
    </source>
</reference>
<gene>
    <name evidence="11" type="ORF">BC938DRAFT_472408</name>
</gene>
<feature type="binding site" evidence="9">
    <location>
        <begin position="436"/>
        <end position="439"/>
    </location>
    <ligand>
        <name>GMP</name>
        <dbReference type="ChEBI" id="CHEBI:58115"/>
    </ligand>
</feature>
<comment type="cofactor">
    <cofactor evidence="10">
        <name>Mn(2+)</name>
        <dbReference type="ChEBI" id="CHEBI:29035"/>
    </cofactor>
    <text evidence="10">Binds 2 manganese ions per subunit.</text>
</comment>
<dbReference type="Gene3D" id="3.90.1860.10">
    <property type="entry name" value="tRNA-splicing ligase RtcB"/>
    <property type="match status" value="2"/>
</dbReference>
<evidence type="ECO:0000256" key="6">
    <source>
        <dbReference type="ARBA" id="ARBA00023211"/>
    </source>
</evidence>
<evidence type="ECO:0000256" key="3">
    <source>
        <dbReference type="ARBA" id="ARBA00022723"/>
    </source>
</evidence>
<evidence type="ECO:0000256" key="10">
    <source>
        <dbReference type="PIRSR" id="PIRSR601233-3"/>
    </source>
</evidence>
<dbReference type="EMBL" id="RBNJ01013472">
    <property type="protein sequence ID" value="RUS25262.1"/>
    <property type="molecule type" value="Genomic_DNA"/>
</dbReference>
<dbReference type="PANTHER" id="PTHR11118">
    <property type="entry name" value="RNA-SPLICING LIGASE RTCB HOMOLOG"/>
    <property type="match status" value="1"/>
</dbReference>
<dbReference type="Proteomes" id="UP000274822">
    <property type="component" value="Unassembled WGS sequence"/>
</dbReference>
<feature type="binding site" evidence="10">
    <location>
        <position position="341"/>
    </location>
    <ligand>
        <name>Mn(2+)</name>
        <dbReference type="ChEBI" id="CHEBI:29035"/>
        <label>2</label>
    </ligand>
</feature>
<evidence type="ECO:0000313" key="12">
    <source>
        <dbReference type="Proteomes" id="UP000274822"/>
    </source>
</evidence>
<dbReference type="NCBIfam" id="TIGR03073">
    <property type="entry name" value="release_rtcB"/>
    <property type="match status" value="1"/>
</dbReference>
<comment type="catalytic activity">
    <reaction evidence="7">
        <text>a 3'-end 3'-phospho-ribonucleotide-RNA + a 5'-end dephospho-ribonucleoside-RNA + GTP = a ribonucleotidyl-ribonucleotide-RNA + GMP + diphosphate</text>
        <dbReference type="Rhea" id="RHEA:68076"/>
        <dbReference type="Rhea" id="RHEA-COMP:10463"/>
        <dbReference type="Rhea" id="RHEA-COMP:13936"/>
        <dbReference type="Rhea" id="RHEA-COMP:17355"/>
        <dbReference type="ChEBI" id="CHEBI:33019"/>
        <dbReference type="ChEBI" id="CHEBI:37565"/>
        <dbReference type="ChEBI" id="CHEBI:58115"/>
        <dbReference type="ChEBI" id="CHEBI:83062"/>
        <dbReference type="ChEBI" id="CHEBI:138284"/>
        <dbReference type="ChEBI" id="CHEBI:173118"/>
        <dbReference type="EC" id="6.5.1.8"/>
    </reaction>
</comment>
<keyword evidence="3 10" id="KW-0479">Metal-binding</keyword>
<evidence type="ECO:0000256" key="7">
    <source>
        <dbReference type="ARBA" id="ARBA00047746"/>
    </source>
</evidence>
<dbReference type="GO" id="GO:0003972">
    <property type="term" value="F:RNA ligase (ATP) activity"/>
    <property type="evidence" value="ECO:0007669"/>
    <property type="project" value="TreeGrafter"/>
</dbReference>
<dbReference type="InterPro" id="IPR017510">
    <property type="entry name" value="RtcB2"/>
</dbReference>
<keyword evidence="4 9" id="KW-0547">Nucleotide-binding</keyword>
<feature type="active site" description="GMP-histidine intermediate" evidence="8">
    <location>
        <position position="436"/>
    </location>
</feature>
<evidence type="ECO:0000313" key="11">
    <source>
        <dbReference type="EMBL" id="RUS25262.1"/>
    </source>
</evidence>
<proteinExistence type="predicted"/>
<evidence type="ECO:0000256" key="4">
    <source>
        <dbReference type="ARBA" id="ARBA00022741"/>
    </source>
</evidence>
<evidence type="ECO:0000256" key="9">
    <source>
        <dbReference type="PIRSR" id="PIRSR601233-2"/>
    </source>
</evidence>
<feature type="binding site" evidence="10">
    <location>
        <position position="259"/>
    </location>
    <ligand>
        <name>Mn(2+)</name>
        <dbReference type="ChEBI" id="CHEBI:29035"/>
        <label>2</label>
    </ligand>
</feature>
<evidence type="ECO:0000256" key="5">
    <source>
        <dbReference type="ARBA" id="ARBA00023134"/>
    </source>
</evidence>
<dbReference type="GO" id="GO:0046872">
    <property type="term" value="F:metal ion binding"/>
    <property type="evidence" value="ECO:0007669"/>
    <property type="project" value="UniProtKB-KW"/>
</dbReference>